<dbReference type="EMBL" id="JAQNDO010000001">
    <property type="protein sequence ID" value="MDC0744745.1"/>
    <property type="molecule type" value="Genomic_DNA"/>
</dbReference>
<protein>
    <submittedName>
        <fullName evidence="2">M15 family metallopeptidase</fullName>
    </submittedName>
</protein>
<evidence type="ECO:0000313" key="2">
    <source>
        <dbReference type="EMBL" id="MDC0744745.1"/>
    </source>
</evidence>
<accession>A0ABT5EVC9</accession>
<proteinExistence type="predicted"/>
<evidence type="ECO:0000259" key="1">
    <source>
        <dbReference type="Pfam" id="PF13539"/>
    </source>
</evidence>
<gene>
    <name evidence="2" type="ORF">POL67_25665</name>
</gene>
<name>A0ABT5EVC9_9BACT</name>
<organism evidence="2 3">
    <name type="scientific">Polyangium mundeleinium</name>
    <dbReference type="NCBI Taxonomy" id="2995306"/>
    <lineage>
        <taxon>Bacteria</taxon>
        <taxon>Pseudomonadati</taxon>
        <taxon>Myxococcota</taxon>
        <taxon>Polyangia</taxon>
        <taxon>Polyangiales</taxon>
        <taxon>Polyangiaceae</taxon>
        <taxon>Polyangium</taxon>
    </lineage>
</organism>
<feature type="domain" description="Peptidase M15C" evidence="1">
    <location>
        <begin position="151"/>
        <end position="214"/>
    </location>
</feature>
<dbReference type="InterPro" id="IPR009045">
    <property type="entry name" value="Zn_M74/Hedgehog-like"/>
</dbReference>
<reference evidence="2 3" key="1">
    <citation type="submission" date="2022-11" db="EMBL/GenBank/DDBJ databases">
        <title>Minimal conservation of predation-associated metabolite biosynthetic gene clusters underscores biosynthetic potential of Myxococcota including descriptions for ten novel species: Archangium lansinium sp. nov., Myxococcus landrumus sp. nov., Nannocystis bai.</title>
        <authorList>
            <person name="Ahearne A."/>
            <person name="Stevens C."/>
            <person name="Dowd S."/>
        </authorList>
    </citation>
    <scope>NUCLEOTIDE SEQUENCE [LARGE SCALE GENOMIC DNA]</scope>
    <source>
        <strain evidence="2 3">RJM3</strain>
    </source>
</reference>
<dbReference type="Gene3D" id="3.30.1380.10">
    <property type="match status" value="1"/>
</dbReference>
<dbReference type="Proteomes" id="UP001221411">
    <property type="component" value="Unassembled WGS sequence"/>
</dbReference>
<keyword evidence="3" id="KW-1185">Reference proteome</keyword>
<comment type="caution">
    <text evidence="2">The sequence shown here is derived from an EMBL/GenBank/DDBJ whole genome shotgun (WGS) entry which is preliminary data.</text>
</comment>
<dbReference type="RefSeq" id="WP_271921601.1">
    <property type="nucleotide sequence ID" value="NZ_JAQNDO010000001.1"/>
</dbReference>
<dbReference type="SUPFAM" id="SSF55166">
    <property type="entry name" value="Hedgehog/DD-peptidase"/>
    <property type="match status" value="1"/>
</dbReference>
<evidence type="ECO:0000313" key="3">
    <source>
        <dbReference type="Proteomes" id="UP001221411"/>
    </source>
</evidence>
<sequence length="234" mass="25799">MARTKQNGKSAAGVIKKAAGENVDEILEVGEGVEPVALQVVDDSEGVLPLKDWHEHVEGDREDVLEDVEVGGHETEAVAREKKETPSINGFTVGTRKGIGIKTYRVPGTTVALPVRAIIAPLLIGFAREFHQKVERLRKGWCWGYAARSVRGSKRPSFHWAGIAIDLNAPKHPLGRAGTFNAAQRKTINELIKKYGLRWGGNYRRRKDDMHFEVILPRAEAVALAKRIQKGGAK</sequence>
<dbReference type="Pfam" id="PF13539">
    <property type="entry name" value="Peptidase_M15_4"/>
    <property type="match status" value="1"/>
</dbReference>
<dbReference type="InterPro" id="IPR039561">
    <property type="entry name" value="Peptidase_M15C"/>
</dbReference>